<dbReference type="Pfam" id="PF00072">
    <property type="entry name" value="Response_reg"/>
    <property type="match status" value="1"/>
</dbReference>
<evidence type="ECO:0000259" key="10">
    <source>
        <dbReference type="PROSITE" id="PS50110"/>
    </source>
</evidence>
<evidence type="ECO:0000259" key="9">
    <source>
        <dbReference type="PROSITE" id="PS50045"/>
    </source>
</evidence>
<dbReference type="InterPro" id="IPR025944">
    <property type="entry name" value="Sigma_54_int_dom_CS"/>
</dbReference>
<keyword evidence="5" id="KW-0805">Transcription regulation</keyword>
<dbReference type="Pfam" id="PF02954">
    <property type="entry name" value="HTH_8"/>
    <property type="match status" value="1"/>
</dbReference>
<dbReference type="PROSITE" id="PS50110">
    <property type="entry name" value="RESPONSE_REGULATORY"/>
    <property type="match status" value="1"/>
</dbReference>
<evidence type="ECO:0000256" key="8">
    <source>
        <dbReference type="PROSITE-ProRule" id="PRU00169"/>
    </source>
</evidence>
<dbReference type="EMBL" id="VFJB01000009">
    <property type="protein sequence ID" value="KAA0257148.1"/>
    <property type="molecule type" value="Genomic_DNA"/>
</dbReference>
<dbReference type="SUPFAM" id="SSF52540">
    <property type="entry name" value="P-loop containing nucleoside triphosphate hydrolases"/>
    <property type="match status" value="1"/>
</dbReference>
<feature type="domain" description="Sigma-54 factor interaction" evidence="9">
    <location>
        <begin position="140"/>
        <end position="365"/>
    </location>
</feature>
<keyword evidence="3" id="KW-0067">ATP-binding</keyword>
<evidence type="ECO:0000256" key="5">
    <source>
        <dbReference type="ARBA" id="ARBA00023015"/>
    </source>
</evidence>
<dbReference type="InterPro" id="IPR003593">
    <property type="entry name" value="AAA+_ATPase"/>
</dbReference>
<dbReference type="InterPro" id="IPR001789">
    <property type="entry name" value="Sig_transdc_resp-reg_receiver"/>
</dbReference>
<dbReference type="Gene3D" id="3.40.50.300">
    <property type="entry name" value="P-loop containing nucleotide triphosphate hydrolases"/>
    <property type="match status" value="1"/>
</dbReference>
<keyword evidence="7" id="KW-0804">Transcription</keyword>
<feature type="domain" description="Response regulatory" evidence="10">
    <location>
        <begin position="2"/>
        <end position="116"/>
    </location>
</feature>
<dbReference type="InterPro" id="IPR025662">
    <property type="entry name" value="Sigma_54_int_dom_ATP-bd_1"/>
</dbReference>
<dbReference type="Gene3D" id="3.40.50.2300">
    <property type="match status" value="1"/>
</dbReference>
<evidence type="ECO:0000256" key="3">
    <source>
        <dbReference type="ARBA" id="ARBA00022840"/>
    </source>
</evidence>
<dbReference type="PROSITE" id="PS50045">
    <property type="entry name" value="SIGMA54_INTERACT_4"/>
    <property type="match status" value="1"/>
</dbReference>
<sequence length="444" mass="50119">MKILLIEDNVSLATLMKMMLEDAGYDVVHKDDGLEGLKTFEKDKFDIVITDIRLPGVDGYTILENIISKNTNIPIIIITAYGNIPDAVKAIKSGAFDYITKPFDNEEFLITVEKAAKYKMLKDENSNLKEILKNSFNVEIIGKSNAMKKVLNLAETVAPTNAPVLLVGESGTGKELIAKKIHLLSSRADKPFIAINCAAIPENLFESELFGHKKGSFTGAHKDKKGKIAEANKGTIFLDEIGEMPLNIQAKILRFLQEGEIEPVGETKAIKVDVRVIAATNRDLKSLVDKGDFREDLFYRLNVFPINLPPLRERKEDIPELINYFKTKYGFKNTKISEETLKKLKNYDWPGNIRELENLIYRLCIMAQNGIVTDDLLPPEIGDNIAKCFDLNLPDDKLDLQQLEKTLILKALNKFNGNKSKTADYLCLPRHVLLYRLEKFNIKD</sequence>
<keyword evidence="1 8" id="KW-0597">Phosphoprotein</keyword>
<dbReference type="PROSITE" id="PS00688">
    <property type="entry name" value="SIGMA54_INTERACT_3"/>
    <property type="match status" value="1"/>
</dbReference>
<evidence type="ECO:0000256" key="6">
    <source>
        <dbReference type="ARBA" id="ARBA00023125"/>
    </source>
</evidence>
<dbReference type="PROSITE" id="PS00676">
    <property type="entry name" value="SIGMA54_INTERACT_2"/>
    <property type="match status" value="1"/>
</dbReference>
<dbReference type="FunFam" id="3.40.50.2300:FF:000018">
    <property type="entry name" value="DNA-binding transcriptional regulator NtrC"/>
    <property type="match status" value="1"/>
</dbReference>
<dbReference type="SMART" id="SM00382">
    <property type="entry name" value="AAA"/>
    <property type="match status" value="1"/>
</dbReference>
<dbReference type="PANTHER" id="PTHR32071">
    <property type="entry name" value="TRANSCRIPTIONAL REGULATORY PROTEIN"/>
    <property type="match status" value="1"/>
</dbReference>
<dbReference type="InterPro" id="IPR027417">
    <property type="entry name" value="P-loop_NTPase"/>
</dbReference>
<evidence type="ECO:0000256" key="7">
    <source>
        <dbReference type="ARBA" id="ARBA00023163"/>
    </source>
</evidence>
<dbReference type="GO" id="GO:0005524">
    <property type="term" value="F:ATP binding"/>
    <property type="evidence" value="ECO:0007669"/>
    <property type="project" value="UniProtKB-KW"/>
</dbReference>
<evidence type="ECO:0000256" key="2">
    <source>
        <dbReference type="ARBA" id="ARBA00022741"/>
    </source>
</evidence>
<evidence type="ECO:0000256" key="4">
    <source>
        <dbReference type="ARBA" id="ARBA00023012"/>
    </source>
</evidence>
<gene>
    <name evidence="11" type="ORF">FHQ18_11305</name>
</gene>
<reference evidence="11 12" key="1">
    <citation type="submission" date="2019-06" db="EMBL/GenBank/DDBJ databases">
        <title>Genomic insights into carbon and energy metabolism of Deferribacter autotrophicus revealed new metabolic traits in the phylum Deferribacteres.</title>
        <authorList>
            <person name="Slobodkin A.I."/>
            <person name="Slobodkina G.B."/>
            <person name="Allioux M."/>
            <person name="Alain K."/>
            <person name="Jebbar M."/>
            <person name="Shadrin V."/>
            <person name="Kublanov I.V."/>
            <person name="Toshchakov S.V."/>
            <person name="Bonch-Osmolovskaya E.A."/>
        </authorList>
    </citation>
    <scope>NUCLEOTIDE SEQUENCE [LARGE SCALE GENOMIC DNA]</scope>
    <source>
        <strain evidence="11 12">SL50</strain>
    </source>
</reference>
<evidence type="ECO:0000313" key="11">
    <source>
        <dbReference type="EMBL" id="KAA0257148.1"/>
    </source>
</evidence>
<dbReference type="GO" id="GO:0006355">
    <property type="term" value="P:regulation of DNA-templated transcription"/>
    <property type="evidence" value="ECO:0007669"/>
    <property type="project" value="InterPro"/>
</dbReference>
<dbReference type="PROSITE" id="PS00675">
    <property type="entry name" value="SIGMA54_INTERACT_1"/>
    <property type="match status" value="1"/>
</dbReference>
<dbReference type="GO" id="GO:0043565">
    <property type="term" value="F:sequence-specific DNA binding"/>
    <property type="evidence" value="ECO:0007669"/>
    <property type="project" value="InterPro"/>
</dbReference>
<keyword evidence="4" id="KW-0902">Two-component regulatory system</keyword>
<dbReference type="InterPro" id="IPR002197">
    <property type="entry name" value="HTH_Fis"/>
</dbReference>
<organism evidence="11 12">
    <name type="scientific">Deferribacter autotrophicus</name>
    <dbReference type="NCBI Taxonomy" id="500465"/>
    <lineage>
        <taxon>Bacteria</taxon>
        <taxon>Pseudomonadati</taxon>
        <taxon>Deferribacterota</taxon>
        <taxon>Deferribacteres</taxon>
        <taxon>Deferribacterales</taxon>
        <taxon>Deferribacteraceae</taxon>
        <taxon>Deferribacter</taxon>
    </lineage>
</organism>
<dbReference type="InterPro" id="IPR058031">
    <property type="entry name" value="AAA_lid_NorR"/>
</dbReference>
<evidence type="ECO:0000313" key="12">
    <source>
        <dbReference type="Proteomes" id="UP000322876"/>
    </source>
</evidence>
<protein>
    <submittedName>
        <fullName evidence="11">Sigma-54-dependent Fis family transcriptional regulator</fullName>
    </submittedName>
</protein>
<dbReference type="Proteomes" id="UP000322876">
    <property type="component" value="Unassembled WGS sequence"/>
</dbReference>
<dbReference type="CDD" id="cd00009">
    <property type="entry name" value="AAA"/>
    <property type="match status" value="1"/>
</dbReference>
<accession>A0A5A8F6A3</accession>
<dbReference type="FunFam" id="3.40.50.300:FF:000006">
    <property type="entry name" value="DNA-binding transcriptional regulator NtrC"/>
    <property type="match status" value="1"/>
</dbReference>
<dbReference type="PRINTS" id="PR01590">
    <property type="entry name" value="HTHFIS"/>
</dbReference>
<keyword evidence="2" id="KW-0547">Nucleotide-binding</keyword>
<dbReference type="SUPFAM" id="SSF46689">
    <property type="entry name" value="Homeodomain-like"/>
    <property type="match status" value="1"/>
</dbReference>
<dbReference type="SUPFAM" id="SSF52172">
    <property type="entry name" value="CheY-like"/>
    <property type="match status" value="1"/>
</dbReference>
<dbReference type="OrthoDB" id="9804019at2"/>
<dbReference type="Pfam" id="PF25601">
    <property type="entry name" value="AAA_lid_14"/>
    <property type="match status" value="1"/>
</dbReference>
<evidence type="ECO:0000256" key="1">
    <source>
        <dbReference type="ARBA" id="ARBA00022553"/>
    </source>
</evidence>
<name>A0A5A8F6A3_9BACT</name>
<dbReference type="InterPro" id="IPR009057">
    <property type="entry name" value="Homeodomain-like_sf"/>
</dbReference>
<dbReference type="RefSeq" id="WP_149267290.1">
    <property type="nucleotide sequence ID" value="NZ_VFJB01000009.1"/>
</dbReference>
<dbReference type="Gene3D" id="1.10.10.60">
    <property type="entry name" value="Homeodomain-like"/>
    <property type="match status" value="1"/>
</dbReference>
<dbReference type="GO" id="GO:0000160">
    <property type="term" value="P:phosphorelay signal transduction system"/>
    <property type="evidence" value="ECO:0007669"/>
    <property type="project" value="UniProtKB-KW"/>
</dbReference>
<proteinExistence type="predicted"/>
<feature type="modified residue" description="4-aspartylphosphate" evidence="8">
    <location>
        <position position="51"/>
    </location>
</feature>
<keyword evidence="12" id="KW-1185">Reference proteome</keyword>
<dbReference type="Gene3D" id="1.10.8.60">
    <property type="match status" value="1"/>
</dbReference>
<dbReference type="InterPro" id="IPR011006">
    <property type="entry name" value="CheY-like_superfamily"/>
</dbReference>
<dbReference type="Pfam" id="PF00158">
    <property type="entry name" value="Sigma54_activat"/>
    <property type="match status" value="1"/>
</dbReference>
<dbReference type="PANTHER" id="PTHR32071:SF57">
    <property type="entry name" value="C4-DICARBOXYLATE TRANSPORT TRANSCRIPTIONAL REGULATORY PROTEIN DCTD"/>
    <property type="match status" value="1"/>
</dbReference>
<dbReference type="AlphaFoldDB" id="A0A5A8F6A3"/>
<dbReference type="InterPro" id="IPR002078">
    <property type="entry name" value="Sigma_54_int"/>
</dbReference>
<dbReference type="SMART" id="SM00448">
    <property type="entry name" value="REC"/>
    <property type="match status" value="1"/>
</dbReference>
<comment type="caution">
    <text evidence="11">The sequence shown here is derived from an EMBL/GenBank/DDBJ whole genome shotgun (WGS) entry which is preliminary data.</text>
</comment>
<keyword evidence="6" id="KW-0238">DNA-binding</keyword>
<dbReference type="InterPro" id="IPR025943">
    <property type="entry name" value="Sigma_54_int_dom_ATP-bd_2"/>
</dbReference>